<sequence>MRLLMQDHVTYHGLILYDWRHTVYEMGIERLLVYLTLFMFYSSKSHRSQFNQFKNDILTFLHISQTFIINIGSTLTLSYIHIHKPKFLTRGINKTGPMICVLQLEPWIVYLPEIVTTSITPFNRESSSGFSASRPSNDTGSEVERDSSILSDVGAEGLRRRRVLYNDTWKTFEKRLGDFLKKRMGKSKIVEISSSLCVMRGNFLLCNGAMGFVWNMADTYALHYINLTFAVDVAFCVHSSIDS</sequence>
<dbReference type="GeneID" id="5488148"/>
<dbReference type="EMBL" id="CH476629">
    <property type="protein sequence ID" value="EDO04867.1"/>
    <property type="molecule type" value="Genomic_DNA"/>
</dbReference>
<organism evidence="3 4">
    <name type="scientific">Sclerotinia sclerotiorum (strain ATCC 18683 / 1980 / Ss-1)</name>
    <name type="common">White mold</name>
    <name type="synonym">Whetzelinia sclerotiorum</name>
    <dbReference type="NCBI Taxonomy" id="665079"/>
    <lineage>
        <taxon>Eukaryota</taxon>
        <taxon>Fungi</taxon>
        <taxon>Dikarya</taxon>
        <taxon>Ascomycota</taxon>
        <taxon>Pezizomycotina</taxon>
        <taxon>Leotiomycetes</taxon>
        <taxon>Helotiales</taxon>
        <taxon>Sclerotiniaceae</taxon>
        <taxon>Sclerotinia</taxon>
    </lineage>
</organism>
<protein>
    <submittedName>
        <fullName evidence="3">Uncharacterized protein</fullName>
    </submittedName>
</protein>
<evidence type="ECO:0000313" key="3">
    <source>
        <dbReference type="EMBL" id="EDO04867.1"/>
    </source>
</evidence>
<evidence type="ECO:0000256" key="1">
    <source>
        <dbReference type="SAM" id="MobiDB-lite"/>
    </source>
</evidence>
<keyword evidence="2" id="KW-0472">Membrane</keyword>
<accession>A7EPV1</accession>
<proteinExistence type="predicted"/>
<dbReference type="Proteomes" id="UP000001312">
    <property type="component" value="Unassembled WGS sequence"/>
</dbReference>
<name>A7EPV1_SCLS1</name>
<keyword evidence="2" id="KW-1133">Transmembrane helix</keyword>
<dbReference type="AlphaFoldDB" id="A7EPV1"/>
<feature type="compositionally biased region" description="Polar residues" evidence="1">
    <location>
        <begin position="124"/>
        <end position="140"/>
    </location>
</feature>
<keyword evidence="4" id="KW-1185">Reference proteome</keyword>
<feature type="transmembrane region" description="Helical" evidence="2">
    <location>
        <begin position="220"/>
        <end position="241"/>
    </location>
</feature>
<feature type="region of interest" description="Disordered" evidence="1">
    <location>
        <begin position="124"/>
        <end position="146"/>
    </location>
</feature>
<dbReference type="KEGG" id="ssl:SS1G_07350"/>
<feature type="transmembrane region" description="Helical" evidence="2">
    <location>
        <begin position="21"/>
        <end position="41"/>
    </location>
</feature>
<dbReference type="InParanoid" id="A7EPV1"/>
<gene>
    <name evidence="3" type="ORF">SS1G_07350</name>
</gene>
<feature type="transmembrane region" description="Helical" evidence="2">
    <location>
        <begin position="61"/>
        <end position="80"/>
    </location>
</feature>
<reference evidence="4" key="1">
    <citation type="journal article" date="2011" name="PLoS Genet.">
        <title>Genomic analysis of the necrotrophic fungal pathogens Sclerotinia sclerotiorum and Botrytis cinerea.</title>
        <authorList>
            <person name="Amselem J."/>
            <person name="Cuomo C.A."/>
            <person name="van Kan J.A."/>
            <person name="Viaud M."/>
            <person name="Benito E.P."/>
            <person name="Couloux A."/>
            <person name="Coutinho P.M."/>
            <person name="de Vries R.P."/>
            <person name="Dyer P.S."/>
            <person name="Fillinger S."/>
            <person name="Fournier E."/>
            <person name="Gout L."/>
            <person name="Hahn M."/>
            <person name="Kohn L."/>
            <person name="Lapalu N."/>
            <person name="Plummer K.M."/>
            <person name="Pradier J.M."/>
            <person name="Quevillon E."/>
            <person name="Sharon A."/>
            <person name="Simon A."/>
            <person name="ten Have A."/>
            <person name="Tudzynski B."/>
            <person name="Tudzynski P."/>
            <person name="Wincker P."/>
            <person name="Andrew M."/>
            <person name="Anthouard V."/>
            <person name="Beever R.E."/>
            <person name="Beffa R."/>
            <person name="Benoit I."/>
            <person name="Bouzid O."/>
            <person name="Brault B."/>
            <person name="Chen Z."/>
            <person name="Choquer M."/>
            <person name="Collemare J."/>
            <person name="Cotton P."/>
            <person name="Danchin E.G."/>
            <person name="Da Silva C."/>
            <person name="Gautier A."/>
            <person name="Giraud C."/>
            <person name="Giraud T."/>
            <person name="Gonzalez C."/>
            <person name="Grossetete S."/>
            <person name="Guldener U."/>
            <person name="Henrissat B."/>
            <person name="Howlett B.J."/>
            <person name="Kodira C."/>
            <person name="Kretschmer M."/>
            <person name="Lappartient A."/>
            <person name="Leroch M."/>
            <person name="Levis C."/>
            <person name="Mauceli E."/>
            <person name="Neuveglise C."/>
            <person name="Oeser B."/>
            <person name="Pearson M."/>
            <person name="Poulain J."/>
            <person name="Poussereau N."/>
            <person name="Quesneville H."/>
            <person name="Rascle C."/>
            <person name="Schumacher J."/>
            <person name="Segurens B."/>
            <person name="Sexton A."/>
            <person name="Silva E."/>
            <person name="Sirven C."/>
            <person name="Soanes D.M."/>
            <person name="Talbot N.J."/>
            <person name="Templeton M."/>
            <person name="Yandava C."/>
            <person name="Yarden O."/>
            <person name="Zeng Q."/>
            <person name="Rollins J.A."/>
            <person name="Lebrun M.H."/>
            <person name="Dickman M."/>
        </authorList>
    </citation>
    <scope>NUCLEOTIDE SEQUENCE [LARGE SCALE GENOMIC DNA]</scope>
    <source>
        <strain evidence="4">ATCC 18683 / 1980 / Ss-1</strain>
    </source>
</reference>
<evidence type="ECO:0000256" key="2">
    <source>
        <dbReference type="SAM" id="Phobius"/>
    </source>
</evidence>
<keyword evidence="2" id="KW-0812">Transmembrane</keyword>
<feature type="transmembrane region" description="Helical" evidence="2">
    <location>
        <begin position="189"/>
        <end position="214"/>
    </location>
</feature>
<dbReference type="RefSeq" id="XP_001591904.1">
    <property type="nucleotide sequence ID" value="XM_001591854.1"/>
</dbReference>
<dbReference type="HOGENOM" id="CLU_1143119_0_0_1"/>
<evidence type="ECO:0000313" key="4">
    <source>
        <dbReference type="Proteomes" id="UP000001312"/>
    </source>
</evidence>